<dbReference type="AlphaFoldDB" id="A0A2T4YVG4"/>
<dbReference type="InterPro" id="IPR011048">
    <property type="entry name" value="Haem_d1_sf"/>
</dbReference>
<keyword evidence="2" id="KW-0313">Glucose metabolism</keyword>
<dbReference type="GO" id="GO:0006006">
    <property type="term" value="P:glucose metabolic process"/>
    <property type="evidence" value="ECO:0007669"/>
    <property type="project" value="UniProtKB-KW"/>
</dbReference>
<dbReference type="GO" id="GO:0016853">
    <property type="term" value="F:isomerase activity"/>
    <property type="evidence" value="ECO:0007669"/>
    <property type="project" value="UniProtKB-KW"/>
</dbReference>
<dbReference type="PANTHER" id="PTHR30344:SF1">
    <property type="entry name" value="6-PHOSPHOGLUCONOLACTONASE"/>
    <property type="match status" value="1"/>
</dbReference>
<dbReference type="InterPro" id="IPR050282">
    <property type="entry name" value="Cycloisomerase_2"/>
</dbReference>
<keyword evidence="2" id="KW-0119">Carbohydrate metabolism</keyword>
<comment type="caution">
    <text evidence="3">The sequence shown here is derived from an EMBL/GenBank/DDBJ whole genome shotgun (WGS) entry which is preliminary data.</text>
</comment>
<dbReference type="Gene3D" id="2.130.10.10">
    <property type="entry name" value="YVTN repeat-like/Quinoprotein amine dehydrogenase"/>
    <property type="match status" value="1"/>
</dbReference>
<dbReference type="InterPro" id="IPR015943">
    <property type="entry name" value="WD40/YVTN_repeat-like_dom_sf"/>
</dbReference>
<dbReference type="EMBL" id="PZZN01000001">
    <property type="protein sequence ID" value="PTM47806.1"/>
    <property type="molecule type" value="Genomic_DNA"/>
</dbReference>
<dbReference type="Proteomes" id="UP000240996">
    <property type="component" value="Unassembled WGS sequence"/>
</dbReference>
<dbReference type="GO" id="GO:0017057">
    <property type="term" value="F:6-phosphogluconolactonase activity"/>
    <property type="evidence" value="ECO:0007669"/>
    <property type="project" value="TreeGrafter"/>
</dbReference>
<evidence type="ECO:0000313" key="4">
    <source>
        <dbReference type="Proteomes" id="UP000240996"/>
    </source>
</evidence>
<evidence type="ECO:0000256" key="2">
    <source>
        <dbReference type="ARBA" id="ARBA00022526"/>
    </source>
</evidence>
<proteinExistence type="inferred from homology"/>
<protein>
    <submittedName>
        <fullName evidence="3">6-phosphogluconolactonase (Cycloisomerase 2 family)</fullName>
    </submittedName>
</protein>
<dbReference type="PANTHER" id="PTHR30344">
    <property type="entry name" value="6-PHOSPHOGLUCONOLACTONASE-RELATED"/>
    <property type="match status" value="1"/>
</dbReference>
<sequence length="348" mass="36955">MSTRGECPVRRPADLWIGTNRGGLHPLRHGDGWSTGMPYPDAINVSFGVHSLRHDLHYLVDERDDGAIGVYRATADGWRQIARVAVDGNAPCHLALSHDQSLLAVANYASGSVSILDLDSNGLPIAPAHIFAHSGSGPNRERQASPHAHWVGFDADDRWLYATDLGTDEIRAFAVAPAPGGNRVRAAGTAFHAPAGSGPRHLLLHPHVRRVAYLANELANTLTVLVGGEGRFSAARTVSTLPEEYEGPSIVAHLAINAAGDQLYVSNRGHDSIAVFALDAKGDPRLIQHAPAGAAYPRHCVLLEDEGLMVIANEKDECVTLLPIDADGLLGPHVARVAVPGAAFVLPL</sequence>
<reference evidence="3 4" key="1">
    <citation type="submission" date="2018-04" db="EMBL/GenBank/DDBJ databases">
        <title>Genomic Encyclopedia of Type Strains, Phase III (KMG-III): the genomes of soil and plant-associated and newly described type strains.</title>
        <authorList>
            <person name="Whitman W."/>
        </authorList>
    </citation>
    <scope>NUCLEOTIDE SEQUENCE [LARGE SCALE GENOMIC DNA]</scope>
    <source>
        <strain evidence="3 4">NW12</strain>
    </source>
</reference>
<keyword evidence="4" id="KW-1185">Reference proteome</keyword>
<gene>
    <name evidence="3" type="ORF">C8J24_1209</name>
</gene>
<evidence type="ECO:0000313" key="3">
    <source>
        <dbReference type="EMBL" id="PTM47806.1"/>
    </source>
</evidence>
<evidence type="ECO:0000256" key="1">
    <source>
        <dbReference type="ARBA" id="ARBA00005564"/>
    </source>
</evidence>
<dbReference type="InterPro" id="IPR019405">
    <property type="entry name" value="Lactonase_7-beta_prop"/>
</dbReference>
<name>A0A2T4YVG4_9SPHN</name>
<comment type="similarity">
    <text evidence="1">Belongs to the cycloisomerase 2 family.</text>
</comment>
<organism evidence="3 4">
    <name type="scientific">Sphingomonas aerolata</name>
    <dbReference type="NCBI Taxonomy" id="185951"/>
    <lineage>
        <taxon>Bacteria</taxon>
        <taxon>Pseudomonadati</taxon>
        <taxon>Pseudomonadota</taxon>
        <taxon>Alphaproteobacteria</taxon>
        <taxon>Sphingomonadales</taxon>
        <taxon>Sphingomonadaceae</taxon>
        <taxon>Sphingomonas</taxon>
    </lineage>
</organism>
<accession>A0A2T4YVG4</accession>
<dbReference type="Pfam" id="PF10282">
    <property type="entry name" value="Lactonase"/>
    <property type="match status" value="1"/>
</dbReference>
<dbReference type="SUPFAM" id="SSF51004">
    <property type="entry name" value="C-terminal (heme d1) domain of cytochrome cd1-nitrite reductase"/>
    <property type="match status" value="1"/>
</dbReference>
<keyword evidence="3" id="KW-0413">Isomerase</keyword>